<proteinExistence type="predicted"/>
<evidence type="ECO:0000313" key="2">
    <source>
        <dbReference type="EMBL" id="KAF6324202.1"/>
    </source>
</evidence>
<protein>
    <submittedName>
        <fullName evidence="2">Catsper channel auxiliary subunit zeta</fullName>
    </submittedName>
</protein>
<feature type="compositionally biased region" description="Low complexity" evidence="1">
    <location>
        <begin position="11"/>
        <end position="24"/>
    </location>
</feature>
<dbReference type="PANTHER" id="PTHR42155">
    <property type="entry name" value="CATION CHANNEL SPERM-ASSOCIATED PROTEIN SUBUNIT ZETA"/>
    <property type="match status" value="1"/>
</dbReference>
<feature type="compositionally biased region" description="Polar residues" evidence="1">
    <location>
        <begin position="99"/>
        <end position="108"/>
    </location>
</feature>
<dbReference type="GO" id="GO:0030317">
    <property type="term" value="P:flagellated sperm motility"/>
    <property type="evidence" value="ECO:0007669"/>
    <property type="project" value="InterPro"/>
</dbReference>
<dbReference type="GO" id="GO:0036128">
    <property type="term" value="C:CatSper complex"/>
    <property type="evidence" value="ECO:0007669"/>
    <property type="project" value="InterPro"/>
</dbReference>
<organism evidence="2 3">
    <name type="scientific">Myotis myotis</name>
    <name type="common">Greater mouse-eared bat</name>
    <name type="synonym">Vespertilio myotis</name>
    <dbReference type="NCBI Taxonomy" id="51298"/>
    <lineage>
        <taxon>Eukaryota</taxon>
        <taxon>Metazoa</taxon>
        <taxon>Chordata</taxon>
        <taxon>Craniata</taxon>
        <taxon>Vertebrata</taxon>
        <taxon>Euteleostomi</taxon>
        <taxon>Mammalia</taxon>
        <taxon>Eutheria</taxon>
        <taxon>Laurasiatheria</taxon>
        <taxon>Chiroptera</taxon>
        <taxon>Yangochiroptera</taxon>
        <taxon>Vespertilionidae</taxon>
        <taxon>Myotis</taxon>
    </lineage>
</organism>
<gene>
    <name evidence="2" type="ORF">mMyoMyo1_002123</name>
</gene>
<feature type="region of interest" description="Disordered" evidence="1">
    <location>
        <begin position="46"/>
        <end position="124"/>
    </location>
</feature>
<dbReference type="AlphaFoldDB" id="A0A7J7VGD0"/>
<accession>A0A7J7VGD0</accession>
<comment type="caution">
    <text evidence="2">The sequence shown here is derived from an EMBL/GenBank/DDBJ whole genome shotgun (WGS) entry which is preliminary data.</text>
</comment>
<feature type="region of interest" description="Disordered" evidence="1">
    <location>
        <begin position="1"/>
        <end position="29"/>
    </location>
</feature>
<evidence type="ECO:0000256" key="1">
    <source>
        <dbReference type="SAM" id="MobiDB-lite"/>
    </source>
</evidence>
<dbReference type="Proteomes" id="UP000527355">
    <property type="component" value="Unassembled WGS sequence"/>
</dbReference>
<keyword evidence="3" id="KW-1185">Reference proteome</keyword>
<feature type="compositionally biased region" description="Basic and acidic residues" evidence="1">
    <location>
        <begin position="70"/>
        <end position="84"/>
    </location>
</feature>
<dbReference type="InterPro" id="IPR039019">
    <property type="entry name" value="CATSPERZ"/>
</dbReference>
<dbReference type="GO" id="GO:0048240">
    <property type="term" value="P:sperm capacitation"/>
    <property type="evidence" value="ECO:0007669"/>
    <property type="project" value="InterPro"/>
</dbReference>
<sequence>MEEKPLKARTKSLSPNDSVKSSSKSDIRNLWTKATLSQPKLNVLTNVCDDSDQEDSSSRSKSGQWYRRKTCPERAWEKRDDRKKGSITQGELDGHALEQEQSPSSFQKNHVEGVQDSGELDSSVSSVNVLKHTHHRAYWAEQQDRLPLPLMELMVNEALEILTKARRSYRSAFGKDHFLTHQLQGQIEDLEKQRNGRQQVPEP</sequence>
<reference evidence="2 3" key="1">
    <citation type="journal article" date="2020" name="Nature">
        <title>Six reference-quality genomes reveal evolution of bat adaptations.</title>
        <authorList>
            <person name="Jebb D."/>
            <person name="Huang Z."/>
            <person name="Pippel M."/>
            <person name="Hughes G.M."/>
            <person name="Lavrichenko K."/>
            <person name="Devanna P."/>
            <person name="Winkler S."/>
            <person name="Jermiin L.S."/>
            <person name="Skirmuntt E.C."/>
            <person name="Katzourakis A."/>
            <person name="Burkitt-Gray L."/>
            <person name="Ray D.A."/>
            <person name="Sullivan K.A.M."/>
            <person name="Roscito J.G."/>
            <person name="Kirilenko B.M."/>
            <person name="Davalos L.M."/>
            <person name="Corthals A.P."/>
            <person name="Power M.L."/>
            <person name="Jones G."/>
            <person name="Ransome R.D."/>
            <person name="Dechmann D.K.N."/>
            <person name="Locatelli A.G."/>
            <person name="Puechmaille S.J."/>
            <person name="Fedrigo O."/>
            <person name="Jarvis E.D."/>
            <person name="Hiller M."/>
            <person name="Vernes S.C."/>
            <person name="Myers E.W."/>
            <person name="Teeling E.C."/>
        </authorList>
    </citation>
    <scope>NUCLEOTIDE SEQUENCE [LARGE SCALE GENOMIC DNA]</scope>
    <source>
        <strain evidence="2">MMyoMyo1</strain>
        <tissue evidence="2">Flight muscle</tissue>
    </source>
</reference>
<evidence type="ECO:0000313" key="3">
    <source>
        <dbReference type="Proteomes" id="UP000527355"/>
    </source>
</evidence>
<dbReference type="VEuPathDB" id="HostDB:CATSPERZ"/>
<dbReference type="GO" id="GO:0097228">
    <property type="term" value="C:sperm principal piece"/>
    <property type="evidence" value="ECO:0007669"/>
    <property type="project" value="TreeGrafter"/>
</dbReference>
<dbReference type="EMBL" id="JABWUV010000010">
    <property type="protein sequence ID" value="KAF6324202.1"/>
    <property type="molecule type" value="Genomic_DNA"/>
</dbReference>
<dbReference type="OrthoDB" id="9808263at2759"/>
<dbReference type="PANTHER" id="PTHR42155:SF1">
    <property type="entry name" value="CATION CHANNEL SPERM-ASSOCIATED AUXILIARY SUBUNIT ZETA"/>
    <property type="match status" value="1"/>
</dbReference>
<name>A0A7J7VGD0_MYOMY</name>